<dbReference type="RefSeq" id="WP_066840366.1">
    <property type="nucleotide sequence ID" value="NZ_LSTQ01000024.1"/>
</dbReference>
<keyword evidence="3" id="KW-0670">Pyruvate</keyword>
<dbReference type="InterPro" id="IPR036237">
    <property type="entry name" value="Xyl_isomerase-like_sf"/>
</dbReference>
<gene>
    <name evidence="3" type="ORF">AYJ05_01065</name>
</gene>
<feature type="binding site" evidence="1">
    <location>
        <position position="165"/>
    </location>
    <ligand>
        <name>a divalent metal cation</name>
        <dbReference type="ChEBI" id="CHEBI:60240"/>
        <note>catalytic</note>
    </ligand>
</feature>
<sequence>MRTSIATVCLSGTLAEKLRAAADAGFDGVEIFEQDLVVSPHSPEQIRDRAAELGLTLDLYQPFRDLLSVEEDVFQDNLRRLESKFQLMQRLGMDQILVCSNVATATVDDDEVRVDQLRRAGELAERYGCYISYEALAWGKYVNTYQHAYDIVAKVDHPHVGTCLDSFHILSRGDDPSGIADMDPAKIFFLQLADAPSMEMGILPWSRHHRVFPGEGDFDLKYFMEQVAKSGYDGPVSLEIFNDKFREADVARTAIDGLRSLIWLADKTAGRVPDSQMEFPQLADAQAPRGFDFVELRTGRLGEVTRALHQLGFSLGGYHQSKPEFQAWVQGDVRIIVEDEGPTGGATAVTGLGVIVDDATAAAERAISLKATPVPRVTGEDEEDLHPVYTPSGSELYFCGPGPDGKGRTWVPEFGFDPEDITSGNADKALINSVHHIALAQPRHTAAETRLFYSSVLGLDSAAPEFLSSPAGLVHKQAIEGEKVHFTVSAAPEGSEQGGFFAENYPEHITFQTDDVFAVAQRAVQRGLKMLAIPENYYDDLAARFGLEPAFIARIKEFNICYDRSDNGEYLHFYTAPFGNTFFEVAEQRGDYSGFGWADEPIRLAAQYRALRDDVRGIPR</sequence>
<dbReference type="GO" id="GO:0046279">
    <property type="term" value="P:3,4-dihydroxybenzoate biosynthetic process"/>
    <property type="evidence" value="ECO:0007669"/>
    <property type="project" value="UniProtKB-UniRule"/>
</dbReference>
<comment type="pathway">
    <text evidence="1">Aromatic compound metabolism; 3,4-dihydroxybenzoate biosynthesis.</text>
</comment>
<dbReference type="InterPro" id="IPR029068">
    <property type="entry name" value="Glyas_Bleomycin-R_OHBP_Dase"/>
</dbReference>
<dbReference type="PANTHER" id="PTHR12110:SF21">
    <property type="entry name" value="XYLOSE ISOMERASE-LIKE TIM BARREL DOMAIN-CONTAINING PROTEIN"/>
    <property type="match status" value="1"/>
</dbReference>
<dbReference type="Gene3D" id="3.10.180.10">
    <property type="entry name" value="2,3-Dihydroxybiphenyl 1,2-Dioxygenase, domain 1"/>
    <property type="match status" value="2"/>
</dbReference>
<keyword evidence="4" id="KW-1185">Reference proteome</keyword>
<reference evidence="4" key="1">
    <citation type="submission" date="2016-02" db="EMBL/GenBank/DDBJ databases">
        <authorList>
            <person name="Kaur G."/>
            <person name="Nair G.R."/>
            <person name="Mayilraj S."/>
        </authorList>
    </citation>
    <scope>NUCLEOTIDE SEQUENCE [LARGE SCALE GENOMIC DNA]</scope>
    <source>
        <strain evidence="4">GA-15</strain>
    </source>
</reference>
<comment type="cofactor">
    <cofactor evidence="1">
        <name>a divalent metal cation</name>
        <dbReference type="ChEBI" id="CHEBI:60240"/>
    </cofactor>
</comment>
<feature type="binding site" evidence="1">
    <location>
        <position position="584"/>
    </location>
    <ligand>
        <name>Mg(2+)</name>
        <dbReference type="ChEBI" id="CHEBI:18420"/>
    </ligand>
</feature>
<keyword evidence="3" id="KW-0223">Dioxygenase</keyword>
<dbReference type="STRING" id="1705.CA21670_02575"/>
<dbReference type="Proteomes" id="UP000076947">
    <property type="component" value="Unassembled WGS sequence"/>
</dbReference>
<organism evidence="3 4">
    <name type="scientific">Corynebacterium stationis</name>
    <dbReference type="NCBI Taxonomy" id="1705"/>
    <lineage>
        <taxon>Bacteria</taxon>
        <taxon>Bacillati</taxon>
        <taxon>Actinomycetota</taxon>
        <taxon>Actinomycetes</taxon>
        <taxon>Mycobacteriales</taxon>
        <taxon>Corynebacteriaceae</taxon>
        <taxon>Corynebacterium</taxon>
    </lineage>
</organism>
<dbReference type="InterPro" id="IPR037523">
    <property type="entry name" value="VOC_core"/>
</dbReference>
<dbReference type="Gene3D" id="3.20.20.150">
    <property type="entry name" value="Divalent-metal-dependent TIM barrel enzymes"/>
    <property type="match status" value="1"/>
</dbReference>
<feature type="domain" description="VOC" evidence="2">
    <location>
        <begin position="290"/>
        <end position="401"/>
    </location>
</feature>
<dbReference type="PANTHER" id="PTHR12110">
    <property type="entry name" value="HYDROXYPYRUVATE ISOMERASE"/>
    <property type="match status" value="1"/>
</dbReference>
<dbReference type="InterPro" id="IPR013022">
    <property type="entry name" value="Xyl_isomerase-like_TIM-brl"/>
</dbReference>
<dbReference type="HAMAP" id="MF_02238">
    <property type="entry name" value="DSD"/>
    <property type="match status" value="1"/>
</dbReference>
<feature type="binding site" evidence="1">
    <location>
        <position position="239"/>
    </location>
    <ligand>
        <name>a divalent metal cation</name>
        <dbReference type="ChEBI" id="CHEBI:60240"/>
        <note>catalytic</note>
    </ligand>
</feature>
<feature type="binding site" evidence="1">
    <location>
        <position position="134"/>
    </location>
    <ligand>
        <name>a divalent metal cation</name>
        <dbReference type="ChEBI" id="CHEBI:60240"/>
        <note>catalytic</note>
    </ligand>
</feature>
<dbReference type="InterPro" id="IPR043700">
    <property type="entry name" value="DSD"/>
</dbReference>
<dbReference type="Pfam" id="PF01261">
    <property type="entry name" value="AP_endonuc_2"/>
    <property type="match status" value="1"/>
</dbReference>
<dbReference type="GO" id="GO:0051213">
    <property type="term" value="F:dioxygenase activity"/>
    <property type="evidence" value="ECO:0007669"/>
    <property type="project" value="UniProtKB-KW"/>
</dbReference>
<dbReference type="SUPFAM" id="SSF51658">
    <property type="entry name" value="Xylose isomerase-like"/>
    <property type="match status" value="1"/>
</dbReference>
<dbReference type="GO" id="GO:0046565">
    <property type="term" value="F:3-dehydroshikimate dehydratase activity"/>
    <property type="evidence" value="ECO:0007669"/>
    <property type="project" value="UniProtKB-UniRule"/>
</dbReference>
<comment type="similarity">
    <text evidence="1">Belongs to the bacterial two-domain DSD family.</text>
</comment>
<dbReference type="InterPro" id="IPR050312">
    <property type="entry name" value="IolE/XylAMocC-like"/>
</dbReference>
<keyword evidence="1" id="KW-0479">Metal-binding</keyword>
<dbReference type="GO" id="GO:0046872">
    <property type="term" value="F:metal ion binding"/>
    <property type="evidence" value="ECO:0007669"/>
    <property type="project" value="UniProtKB-UniRule"/>
</dbReference>
<feature type="binding site" evidence="1">
    <location>
        <position position="436"/>
    </location>
    <ligand>
        <name>Mg(2+)</name>
        <dbReference type="ChEBI" id="CHEBI:18420"/>
    </ligand>
</feature>
<dbReference type="AlphaFoldDB" id="A0A177IBS4"/>
<dbReference type="UniPathway" id="UPA00088"/>
<dbReference type="SUPFAM" id="SSF54593">
    <property type="entry name" value="Glyoxalase/Bleomycin resistance protein/Dihydroxybiphenyl dioxygenase"/>
    <property type="match status" value="1"/>
</dbReference>
<evidence type="ECO:0000313" key="4">
    <source>
        <dbReference type="Proteomes" id="UP000076947"/>
    </source>
</evidence>
<feature type="binding site" evidence="1">
    <location>
        <position position="191"/>
    </location>
    <ligand>
        <name>a divalent metal cation</name>
        <dbReference type="ChEBI" id="CHEBI:60240"/>
        <note>catalytic</note>
    </ligand>
</feature>
<protein>
    <recommendedName>
        <fullName evidence="1">3-dehydroshikimate dehydratase</fullName>
        <shortName evidence="1">DSD</shortName>
        <ecNumber evidence="1">4.2.1.118</ecNumber>
    </recommendedName>
</protein>
<evidence type="ECO:0000313" key="3">
    <source>
        <dbReference type="EMBL" id="OAH26066.1"/>
    </source>
</evidence>
<feature type="domain" description="VOC" evidence="2">
    <location>
        <begin position="433"/>
        <end position="576"/>
    </location>
</feature>
<keyword evidence="3" id="KW-0560">Oxidoreductase</keyword>
<comment type="caution">
    <text evidence="3">The sequence shown here is derived from an EMBL/GenBank/DDBJ whole genome shotgun (WGS) entry which is preliminary data.</text>
</comment>
<dbReference type="OrthoDB" id="9780241at2"/>
<comment type="function">
    <text evidence="1">Catalyzes the conversion of 3-dehydroshikimate to protocatechuate (3,4-dihydroxybenzoate), a common intermediate of quinate and shikimate degradation pathways.</text>
</comment>
<name>A0A177IBS4_9CORY</name>
<feature type="binding site" evidence="1">
    <location>
        <position position="508"/>
    </location>
    <ligand>
        <name>Mg(2+)</name>
        <dbReference type="ChEBI" id="CHEBI:18420"/>
    </ligand>
</feature>
<evidence type="ECO:0000256" key="1">
    <source>
        <dbReference type="HAMAP-Rule" id="MF_02238"/>
    </source>
</evidence>
<comment type="catalytic activity">
    <reaction evidence="1">
        <text>3-dehydroshikimate = 3,4-dihydroxybenzoate + H2O</text>
        <dbReference type="Rhea" id="RHEA:24848"/>
        <dbReference type="ChEBI" id="CHEBI:15377"/>
        <dbReference type="ChEBI" id="CHEBI:16630"/>
        <dbReference type="ChEBI" id="CHEBI:36241"/>
        <dbReference type="EC" id="4.2.1.118"/>
    </reaction>
</comment>
<dbReference type="EMBL" id="LSTQ01000024">
    <property type="protein sequence ID" value="OAH26066.1"/>
    <property type="molecule type" value="Genomic_DNA"/>
</dbReference>
<dbReference type="PROSITE" id="PS51819">
    <property type="entry name" value="VOC"/>
    <property type="match status" value="2"/>
</dbReference>
<keyword evidence="1" id="KW-0456">Lyase</keyword>
<proteinExistence type="inferred from homology"/>
<dbReference type="EC" id="4.2.1.118" evidence="1"/>
<accession>A0A177IBS4</accession>
<evidence type="ECO:0000259" key="2">
    <source>
        <dbReference type="PROSITE" id="PS51819"/>
    </source>
</evidence>